<dbReference type="InterPro" id="IPR041492">
    <property type="entry name" value="HAD_2"/>
</dbReference>
<gene>
    <name evidence="1" type="ORF">COX37_01115</name>
</gene>
<name>A0A2G9YUS6_9BACT</name>
<dbReference type="InterPro" id="IPR036412">
    <property type="entry name" value="HAD-like_sf"/>
</dbReference>
<dbReference type="AlphaFoldDB" id="A0A2G9YUS6"/>
<dbReference type="NCBIfam" id="TIGR01549">
    <property type="entry name" value="HAD-SF-IA-v1"/>
    <property type="match status" value="1"/>
</dbReference>
<dbReference type="NCBIfam" id="TIGR01509">
    <property type="entry name" value="HAD-SF-IA-v3"/>
    <property type="match status" value="1"/>
</dbReference>
<dbReference type="Proteomes" id="UP000229976">
    <property type="component" value="Unassembled WGS sequence"/>
</dbReference>
<reference evidence="1 2" key="1">
    <citation type="submission" date="2017-09" db="EMBL/GenBank/DDBJ databases">
        <title>Depth-based differentiation of microbial function through sediment-hosted aquifers and enrichment of novel symbionts in the deep terrestrial subsurface.</title>
        <authorList>
            <person name="Probst A.J."/>
            <person name="Ladd B."/>
            <person name="Jarett J.K."/>
            <person name="Geller-Mcgrath D.E."/>
            <person name="Sieber C.M."/>
            <person name="Emerson J.B."/>
            <person name="Anantharaman K."/>
            <person name="Thomas B.C."/>
            <person name="Malmstrom R."/>
            <person name="Stieglmeier M."/>
            <person name="Klingl A."/>
            <person name="Woyke T."/>
            <person name="Ryan C.M."/>
            <person name="Banfield J.F."/>
        </authorList>
    </citation>
    <scope>NUCLEOTIDE SEQUENCE [LARGE SCALE GENOMIC DNA]</scope>
    <source>
        <strain evidence="1">CG23_combo_of_CG06-09_8_20_14_all_39_17</strain>
    </source>
</reference>
<dbReference type="SFLD" id="SFLDS00003">
    <property type="entry name" value="Haloacid_Dehalogenase"/>
    <property type="match status" value="1"/>
</dbReference>
<dbReference type="PANTHER" id="PTHR18901">
    <property type="entry name" value="2-DEOXYGLUCOSE-6-PHOSPHATE PHOSPHATASE 2"/>
    <property type="match status" value="1"/>
</dbReference>
<dbReference type="SFLD" id="SFLDG01129">
    <property type="entry name" value="C1.5:_HAD__Beta-PGM__Phosphata"/>
    <property type="match status" value="1"/>
</dbReference>
<organism evidence="1 2">
    <name type="scientific">Candidatus Nealsonbacteria bacterium CG23_combo_of_CG06-09_8_20_14_all_39_17</name>
    <dbReference type="NCBI Taxonomy" id="1974722"/>
    <lineage>
        <taxon>Bacteria</taxon>
        <taxon>Candidatus Nealsoniibacteriota</taxon>
    </lineage>
</organism>
<dbReference type="PRINTS" id="PR00413">
    <property type="entry name" value="HADHALOGNASE"/>
</dbReference>
<evidence type="ECO:0000313" key="2">
    <source>
        <dbReference type="Proteomes" id="UP000229976"/>
    </source>
</evidence>
<comment type="caution">
    <text evidence="1">The sequence shown here is derived from an EMBL/GenBank/DDBJ whole genome shotgun (WGS) entry which is preliminary data.</text>
</comment>
<dbReference type="InterPro" id="IPR023198">
    <property type="entry name" value="PGP-like_dom2"/>
</dbReference>
<dbReference type="SFLD" id="SFLDG01135">
    <property type="entry name" value="C1.5.6:_HAD__Beta-PGM__Phospha"/>
    <property type="match status" value="1"/>
</dbReference>
<evidence type="ECO:0008006" key="3">
    <source>
        <dbReference type="Google" id="ProtNLM"/>
    </source>
</evidence>
<accession>A0A2G9YUS6</accession>
<dbReference type="EMBL" id="PCRO01000014">
    <property type="protein sequence ID" value="PIP22977.1"/>
    <property type="molecule type" value="Genomic_DNA"/>
</dbReference>
<proteinExistence type="predicted"/>
<dbReference type="PANTHER" id="PTHR18901:SF38">
    <property type="entry name" value="PSEUDOURIDINE-5'-PHOSPHATASE"/>
    <property type="match status" value="1"/>
</dbReference>
<evidence type="ECO:0000313" key="1">
    <source>
        <dbReference type="EMBL" id="PIP22977.1"/>
    </source>
</evidence>
<dbReference type="InterPro" id="IPR023214">
    <property type="entry name" value="HAD_sf"/>
</dbReference>
<protein>
    <recommendedName>
        <fullName evidence="3">Phosphatase</fullName>
    </recommendedName>
</protein>
<dbReference type="InterPro" id="IPR006439">
    <property type="entry name" value="HAD-SF_hydro_IA"/>
</dbReference>
<dbReference type="Pfam" id="PF13419">
    <property type="entry name" value="HAD_2"/>
    <property type="match status" value="1"/>
</dbReference>
<dbReference type="Gene3D" id="1.10.150.240">
    <property type="entry name" value="Putative phosphatase, domain 2"/>
    <property type="match status" value="1"/>
</dbReference>
<sequence>MNNKSVGIRAVIFDMDGVISNTLEFYDKSSGILLGRHGIDLGIESISKEYGGTSTKDFFTIIFEKYKKNEDVMKAVGESEDLLAESAKGKVSAIEGAKELIRELQKENFKLSVASGASIRFLNLVLGELELEKEFMAVVSSDEVQKGKPDPEIFLLATKKMGVSPCECLVIEDGKQGIIAAKKAGMKCVALLKDGQISDLADITIRNLEELTMEKIKDL</sequence>
<dbReference type="SUPFAM" id="SSF56784">
    <property type="entry name" value="HAD-like"/>
    <property type="match status" value="1"/>
</dbReference>
<dbReference type="Gene3D" id="3.40.50.1000">
    <property type="entry name" value="HAD superfamily/HAD-like"/>
    <property type="match status" value="1"/>
</dbReference>